<dbReference type="EMBL" id="JAJAGO010000018">
    <property type="protein sequence ID" value="MCT2594094.1"/>
    <property type="molecule type" value="Genomic_DNA"/>
</dbReference>
<evidence type="ECO:0000313" key="2">
    <source>
        <dbReference type="Proteomes" id="UP001156389"/>
    </source>
</evidence>
<name>A0ABT2K393_9ACTN</name>
<evidence type="ECO:0000313" key="1">
    <source>
        <dbReference type="EMBL" id="MCT2594094.1"/>
    </source>
</evidence>
<protein>
    <submittedName>
        <fullName evidence="1">DUF5955 family protein</fullName>
    </submittedName>
</protein>
<dbReference type="Pfam" id="PF19380">
    <property type="entry name" value="DUF5955"/>
    <property type="match status" value="1"/>
</dbReference>
<dbReference type="RefSeq" id="WP_260221403.1">
    <property type="nucleotide sequence ID" value="NZ_JAJAGO010000018.1"/>
</dbReference>
<accession>A0ABT2K393</accession>
<dbReference type="Proteomes" id="UP001156389">
    <property type="component" value="Unassembled WGS sequence"/>
</dbReference>
<gene>
    <name evidence="1" type="ORF">LHJ74_30015</name>
</gene>
<proteinExistence type="predicted"/>
<sequence length="105" mass="11244">METAGRRAVAEGGEDPRVTGLRRAVDRVRRELAAHPADLSDRQAAEEELTALDAITCGGIPEVPRLRRSLLVLASALGSVSALGASLAELRQAIELFGEPCRTRR</sequence>
<keyword evidence="2" id="KW-1185">Reference proteome</keyword>
<comment type="caution">
    <text evidence="1">The sequence shown here is derived from an EMBL/GenBank/DDBJ whole genome shotgun (WGS) entry which is preliminary data.</text>
</comment>
<dbReference type="InterPro" id="IPR045999">
    <property type="entry name" value="DUF5955"/>
</dbReference>
<organism evidence="1 2">
    <name type="scientific">Streptomyces gossypii</name>
    <dbReference type="NCBI Taxonomy" id="2883101"/>
    <lineage>
        <taxon>Bacteria</taxon>
        <taxon>Bacillati</taxon>
        <taxon>Actinomycetota</taxon>
        <taxon>Actinomycetes</taxon>
        <taxon>Kitasatosporales</taxon>
        <taxon>Streptomycetaceae</taxon>
        <taxon>Streptomyces</taxon>
    </lineage>
</organism>
<reference evidence="1 2" key="1">
    <citation type="submission" date="2021-10" db="EMBL/GenBank/DDBJ databases">
        <title>Streptomyces gossypii sp. nov., isolated from soil collected from cotton field.</title>
        <authorList>
            <person name="Ge X."/>
            <person name="Chen X."/>
            <person name="Liu W."/>
        </authorList>
    </citation>
    <scope>NUCLEOTIDE SEQUENCE [LARGE SCALE GENOMIC DNA]</scope>
    <source>
        <strain evidence="1 2">N2-109</strain>
    </source>
</reference>